<dbReference type="Gene3D" id="3.80.10.10">
    <property type="entry name" value="Ribonuclease Inhibitor"/>
    <property type="match status" value="1"/>
</dbReference>
<evidence type="ECO:0000256" key="2">
    <source>
        <dbReference type="ARBA" id="ARBA00022741"/>
    </source>
</evidence>
<dbReference type="EMBL" id="JACAGB010000123">
    <property type="protein sequence ID" value="KAF6268415.1"/>
    <property type="molecule type" value="Genomic_DNA"/>
</dbReference>
<dbReference type="InterPro" id="IPR041075">
    <property type="entry name" value="NOD1/2_WH"/>
</dbReference>
<dbReference type="InterPro" id="IPR001611">
    <property type="entry name" value="Leu-rich_rpt"/>
</dbReference>
<protein>
    <submittedName>
        <fullName evidence="6">NLR family pyrin domain containing 8</fullName>
    </submittedName>
</protein>
<dbReference type="Pfam" id="PF05729">
    <property type="entry name" value="NACHT"/>
    <property type="match status" value="1"/>
</dbReference>
<dbReference type="GO" id="GO:0005737">
    <property type="term" value="C:cytoplasm"/>
    <property type="evidence" value="ECO:0007669"/>
    <property type="project" value="TreeGrafter"/>
</dbReference>
<dbReference type="InterPro" id="IPR003593">
    <property type="entry name" value="AAA+_ATPase"/>
</dbReference>
<reference evidence="6 7" key="1">
    <citation type="journal article" date="2020" name="Nature">
        <title>Six reference-quality genomes reveal evolution of bat adaptations.</title>
        <authorList>
            <person name="Jebb D."/>
            <person name="Huang Z."/>
            <person name="Pippel M."/>
            <person name="Hughes G.M."/>
            <person name="Lavrichenko K."/>
            <person name="Devanna P."/>
            <person name="Winkler S."/>
            <person name="Jermiin L.S."/>
            <person name="Skirmuntt E.C."/>
            <person name="Katzourakis A."/>
            <person name="Burkitt-Gray L."/>
            <person name="Ray D.A."/>
            <person name="Sullivan K.A.M."/>
            <person name="Roscito J.G."/>
            <person name="Kirilenko B.M."/>
            <person name="Davalos L.M."/>
            <person name="Corthals A.P."/>
            <person name="Power M.L."/>
            <person name="Jones G."/>
            <person name="Ransome R.D."/>
            <person name="Dechmann D.K.N."/>
            <person name="Locatelli A.G."/>
            <person name="Puechmaille S.J."/>
            <person name="Fedrigo O."/>
            <person name="Jarvis E.D."/>
            <person name="Hiller M."/>
            <person name="Vernes S.C."/>
            <person name="Myers E.W."/>
            <person name="Teeling E.C."/>
        </authorList>
    </citation>
    <scope>NUCLEOTIDE SEQUENCE [LARGE SCALE GENOMIC DNA]</scope>
    <source>
        <strain evidence="6">MPipKuh1</strain>
        <tissue evidence="6">Flight muscle</tissue>
    </source>
</reference>
<dbReference type="AlphaFoldDB" id="A0A7J7QXG9"/>
<dbReference type="InterPro" id="IPR007111">
    <property type="entry name" value="NACHT_NTPase"/>
</dbReference>
<sequence length="905" mass="99914">MGVWRGVGHVAPVPTGQPVLWSIAELLPHLQPRPEPRDRRPGAAQRTLEEEDPVEVQDYRQQVLDHFSAPEDGLAWPEDQADFFHQDLPRHRQLLSCLFLPRRPRGQPPRMVVLCGAAGVGKTTLARRLMHAWARRAFYAHTAWCAFYVHCGRAAGAGELSMADLLSAQGPQAAALAAKALARPEQLLLVLDGFEDLGLPLPRARRHRRLNWWRKLPVPVLLVGLLSGRLLPRASLLLLLRPSSWRALRPLLRCPSVLTLSGFTAPERTRYLRTYFGGRGAAAEAAVDFLRGSAVLASICQAPAVCWLVCSCLRGPAERGKDLFSAFPNATALFAQHLSRAFVGAVGEVPGAPLQETLQAVCALAAEGAWGARWVFGEQELARARLRPAAVDALLRARVLREAAQGAGGRGRRYAFALPGFQEFFAALWHALRFPGRDPDFQALDAARLGPLVGEPGRRRRDGLVPVALLFCGLFHAACAPAVERAFGCRLSAGNLEALAAAARWGERASSRHHGLPPLFHCLQHARGDALPARALRGCRAALLVVAKHRDLQASAFCLHSCPDLRELQLVLTLSICKEIPEGTNWRLCWWEELCSALSQQNLEALSLTNSVVELDAVQALAAALDSPGCRLHTLRLEGCWFAPGGLLELARDLSRNLRLKTLLVRRVRLEDAEASFLAEAQWERLALECCDHKLLSHQSLILPLRSNHRLTHLSLAENALSYHGARDLWCALQKARCPLQRLVLRSCSLTASCCWEAARTLVRIATLRSLDLSFNRLMDEGLALFCEALQDWDSGLQVLELERCSLTTYCDQALAHLLCTLQGLRHLDLSRNQLGLRTIQRLHETFHWRARATRVVLERKPPRRVHLALRLEGPPVDGAVLRILQDLEEGSFPGPHAGAGPPTP</sequence>
<dbReference type="Gene3D" id="3.40.50.300">
    <property type="entry name" value="P-loop containing nucleotide triphosphate hydrolases"/>
    <property type="match status" value="1"/>
</dbReference>
<comment type="similarity">
    <text evidence="1">Belongs to the NLRP family.</text>
</comment>
<dbReference type="InterPro" id="IPR027417">
    <property type="entry name" value="P-loop_NTPase"/>
</dbReference>
<keyword evidence="7" id="KW-1185">Reference proteome</keyword>
<name>A0A7J7QXG9_PIPKU</name>
<dbReference type="SUPFAM" id="SSF52540">
    <property type="entry name" value="P-loop containing nucleoside triphosphate hydrolases"/>
    <property type="match status" value="1"/>
</dbReference>
<keyword evidence="2" id="KW-0547">Nucleotide-binding</keyword>
<dbReference type="SMART" id="SM00382">
    <property type="entry name" value="AAA"/>
    <property type="match status" value="1"/>
</dbReference>
<dbReference type="InterPro" id="IPR050637">
    <property type="entry name" value="NLRP_innate_immun_reg"/>
</dbReference>
<evidence type="ECO:0000259" key="5">
    <source>
        <dbReference type="PROSITE" id="PS50837"/>
    </source>
</evidence>
<organism evidence="6 7">
    <name type="scientific">Pipistrellus kuhlii</name>
    <name type="common">Kuhl's pipistrelle</name>
    <dbReference type="NCBI Taxonomy" id="59472"/>
    <lineage>
        <taxon>Eukaryota</taxon>
        <taxon>Metazoa</taxon>
        <taxon>Chordata</taxon>
        <taxon>Craniata</taxon>
        <taxon>Vertebrata</taxon>
        <taxon>Euteleostomi</taxon>
        <taxon>Mammalia</taxon>
        <taxon>Eutheria</taxon>
        <taxon>Laurasiatheria</taxon>
        <taxon>Chiroptera</taxon>
        <taxon>Yangochiroptera</taxon>
        <taxon>Vespertilionidae</taxon>
        <taxon>Pipistrellus</taxon>
    </lineage>
</organism>
<accession>A0A7J7QXG9</accession>
<evidence type="ECO:0000256" key="4">
    <source>
        <dbReference type="SAM" id="MobiDB-lite"/>
    </source>
</evidence>
<feature type="domain" description="NACHT" evidence="5">
    <location>
        <begin position="110"/>
        <end position="244"/>
    </location>
</feature>
<dbReference type="PROSITE" id="PS50837">
    <property type="entry name" value="NACHT"/>
    <property type="match status" value="1"/>
</dbReference>
<proteinExistence type="inferred from homology"/>
<evidence type="ECO:0000313" key="6">
    <source>
        <dbReference type="EMBL" id="KAF6268415.1"/>
    </source>
</evidence>
<dbReference type="SMART" id="SM00368">
    <property type="entry name" value="LRR_RI"/>
    <property type="match status" value="5"/>
</dbReference>
<keyword evidence="3" id="KW-0067">ATP-binding</keyword>
<evidence type="ECO:0000256" key="1">
    <source>
        <dbReference type="ARBA" id="ARBA00008665"/>
    </source>
</evidence>
<feature type="compositionally biased region" description="Basic and acidic residues" evidence="4">
    <location>
        <begin position="32"/>
        <end position="41"/>
    </location>
</feature>
<dbReference type="SUPFAM" id="SSF52047">
    <property type="entry name" value="RNI-like"/>
    <property type="match status" value="1"/>
</dbReference>
<evidence type="ECO:0000256" key="3">
    <source>
        <dbReference type="ARBA" id="ARBA00022840"/>
    </source>
</evidence>
<dbReference type="PANTHER" id="PTHR45690">
    <property type="entry name" value="NACHT, LRR AND PYD DOMAINS-CONTAINING PROTEIN 12"/>
    <property type="match status" value="1"/>
</dbReference>
<dbReference type="GO" id="GO:0050727">
    <property type="term" value="P:regulation of inflammatory response"/>
    <property type="evidence" value="ECO:0007669"/>
    <property type="project" value="TreeGrafter"/>
</dbReference>
<gene>
    <name evidence="6" type="ORF">mPipKuh1_012424</name>
</gene>
<dbReference type="Pfam" id="PF13516">
    <property type="entry name" value="LRR_6"/>
    <property type="match status" value="1"/>
</dbReference>
<feature type="region of interest" description="Disordered" evidence="4">
    <location>
        <begin position="31"/>
        <end position="55"/>
    </location>
</feature>
<dbReference type="Pfam" id="PF17779">
    <property type="entry name" value="WHD_NOD2"/>
    <property type="match status" value="1"/>
</dbReference>
<evidence type="ECO:0000313" key="7">
    <source>
        <dbReference type="Proteomes" id="UP000558488"/>
    </source>
</evidence>
<comment type="caution">
    <text evidence="6">The sequence shown here is derived from an EMBL/GenBank/DDBJ whole genome shotgun (WGS) entry which is preliminary data.</text>
</comment>
<dbReference type="PRINTS" id="PR00364">
    <property type="entry name" value="DISEASERSIST"/>
</dbReference>
<dbReference type="InterPro" id="IPR032675">
    <property type="entry name" value="LRR_dom_sf"/>
</dbReference>
<dbReference type="Proteomes" id="UP000558488">
    <property type="component" value="Unassembled WGS sequence"/>
</dbReference>
<dbReference type="GO" id="GO:0005524">
    <property type="term" value="F:ATP binding"/>
    <property type="evidence" value="ECO:0007669"/>
    <property type="project" value="UniProtKB-KW"/>
</dbReference>
<dbReference type="PANTHER" id="PTHR45690:SF8">
    <property type="entry name" value="NACHT, LRR AND PYD DOMAINS-CONTAINING PROTEIN 8"/>
    <property type="match status" value="1"/>
</dbReference>